<dbReference type="AlphaFoldDB" id="K9UFI5"/>
<evidence type="ECO:0000313" key="3">
    <source>
        <dbReference type="EMBL" id="AFY93408.1"/>
    </source>
</evidence>
<dbReference type="STRING" id="1173020.Cha6605_2333"/>
<keyword evidence="2" id="KW-0472">Membrane</keyword>
<feature type="region of interest" description="Disordered" evidence="1">
    <location>
        <begin position="108"/>
        <end position="136"/>
    </location>
</feature>
<dbReference type="OrthoDB" id="9879640at2"/>
<dbReference type="KEGG" id="cmp:Cha6605_2333"/>
<protein>
    <submittedName>
        <fullName evidence="3">Uncharacterized protein</fullName>
    </submittedName>
</protein>
<dbReference type="EMBL" id="CP003600">
    <property type="protein sequence ID" value="AFY93408.1"/>
    <property type="molecule type" value="Genomic_DNA"/>
</dbReference>
<feature type="transmembrane region" description="Helical" evidence="2">
    <location>
        <begin position="86"/>
        <end position="108"/>
    </location>
</feature>
<keyword evidence="2" id="KW-0812">Transmembrane</keyword>
<reference evidence="3 4" key="1">
    <citation type="submission" date="2012-05" db="EMBL/GenBank/DDBJ databases">
        <title>Finished chromosome of genome of Chamaesiphon sp. PCC 6605.</title>
        <authorList>
            <consortium name="US DOE Joint Genome Institute"/>
            <person name="Gugger M."/>
            <person name="Coursin T."/>
            <person name="Rippka R."/>
            <person name="Tandeau De Marsac N."/>
            <person name="Huntemann M."/>
            <person name="Wei C.-L."/>
            <person name="Han J."/>
            <person name="Detter J.C."/>
            <person name="Han C."/>
            <person name="Tapia R."/>
            <person name="Chen A."/>
            <person name="Kyrpides N."/>
            <person name="Mavromatis K."/>
            <person name="Markowitz V."/>
            <person name="Szeto E."/>
            <person name="Ivanova N."/>
            <person name="Pagani I."/>
            <person name="Pati A."/>
            <person name="Goodwin L."/>
            <person name="Nordberg H.P."/>
            <person name="Cantor M.N."/>
            <person name="Hua S.X."/>
            <person name="Woyke T."/>
            <person name="Kerfeld C.A."/>
        </authorList>
    </citation>
    <scope>NUCLEOTIDE SEQUENCE [LARGE SCALE GENOMIC DNA]</scope>
    <source>
        <strain evidence="4">ATCC 27169 / PCC 6605</strain>
    </source>
</reference>
<accession>K9UFI5</accession>
<keyword evidence="4" id="KW-1185">Reference proteome</keyword>
<evidence type="ECO:0000313" key="4">
    <source>
        <dbReference type="Proteomes" id="UP000010366"/>
    </source>
</evidence>
<dbReference type="RefSeq" id="WP_015159558.1">
    <property type="nucleotide sequence ID" value="NC_019697.1"/>
</dbReference>
<gene>
    <name evidence="3" type="ORF">Cha6605_2333</name>
</gene>
<feature type="compositionally biased region" description="Low complexity" evidence="1">
    <location>
        <begin position="118"/>
        <end position="130"/>
    </location>
</feature>
<proteinExistence type="predicted"/>
<dbReference type="Proteomes" id="UP000010366">
    <property type="component" value="Chromosome"/>
</dbReference>
<keyword evidence="2" id="KW-1133">Transmembrane helix</keyword>
<evidence type="ECO:0000256" key="2">
    <source>
        <dbReference type="SAM" id="Phobius"/>
    </source>
</evidence>
<sequence>MTIVTDFLKKVVEYNTPSEWRESTKLITATFLAISSWSLLGWLAYSQFKASESFALQLAATTSTDKDRIALIKDANETVNKTASSLYALLIPIASAITGYFFVSSATASPPKERDRLSGSLPSNTTSSSLAPDPKL</sequence>
<name>K9UFI5_CHAP6</name>
<evidence type="ECO:0000256" key="1">
    <source>
        <dbReference type="SAM" id="MobiDB-lite"/>
    </source>
</evidence>
<organism evidence="3 4">
    <name type="scientific">Chamaesiphon minutus (strain ATCC 27169 / PCC 6605)</name>
    <dbReference type="NCBI Taxonomy" id="1173020"/>
    <lineage>
        <taxon>Bacteria</taxon>
        <taxon>Bacillati</taxon>
        <taxon>Cyanobacteriota</taxon>
        <taxon>Cyanophyceae</taxon>
        <taxon>Gomontiellales</taxon>
        <taxon>Chamaesiphonaceae</taxon>
        <taxon>Chamaesiphon</taxon>
    </lineage>
</organism>
<dbReference type="HOGENOM" id="CLU_1871697_0_0_3"/>